<keyword evidence="2" id="KW-0472">Membrane</keyword>
<dbReference type="Proteomes" id="UP000192602">
    <property type="component" value="Unassembled WGS sequence"/>
</dbReference>
<feature type="transmembrane region" description="Helical" evidence="2">
    <location>
        <begin position="83"/>
        <end position="104"/>
    </location>
</feature>
<dbReference type="InterPro" id="IPR018770">
    <property type="entry name" value="ChloroindolylP_hydrolase"/>
</dbReference>
<name>A0A1W1WSX8_9BACT</name>
<feature type="transmembrane region" description="Helical" evidence="2">
    <location>
        <begin position="20"/>
        <end position="39"/>
    </location>
</feature>
<protein>
    <submittedName>
        <fullName evidence="3">5-bromo-4-chloroindolyl phosphate hydrolysis protein</fullName>
    </submittedName>
</protein>
<feature type="transmembrane region" description="Helical" evidence="2">
    <location>
        <begin position="45"/>
        <end position="62"/>
    </location>
</feature>
<keyword evidence="2" id="KW-0812">Transmembrane</keyword>
<keyword evidence="1" id="KW-0175">Coiled coil</keyword>
<dbReference type="STRING" id="1069081.SAMN05660197_1236"/>
<dbReference type="RefSeq" id="WP_084275656.1">
    <property type="nucleotide sequence ID" value="NZ_AP026671.1"/>
</dbReference>
<proteinExistence type="predicted"/>
<dbReference type="EMBL" id="FWWZ01000001">
    <property type="protein sequence ID" value="SMC09428.1"/>
    <property type="molecule type" value="Genomic_DNA"/>
</dbReference>
<dbReference type="Pfam" id="PF10112">
    <property type="entry name" value="Halogen_Hydrol"/>
    <property type="match status" value="1"/>
</dbReference>
<keyword evidence="4" id="KW-1185">Reference proteome</keyword>
<evidence type="ECO:0000313" key="4">
    <source>
        <dbReference type="Proteomes" id="UP000192602"/>
    </source>
</evidence>
<evidence type="ECO:0000313" key="3">
    <source>
        <dbReference type="EMBL" id="SMC09428.1"/>
    </source>
</evidence>
<feature type="transmembrane region" description="Helical" evidence="2">
    <location>
        <begin position="110"/>
        <end position="129"/>
    </location>
</feature>
<gene>
    <name evidence="3" type="ORF">SAMN05660197_1236</name>
</gene>
<feature type="coiled-coil region" evidence="1">
    <location>
        <begin position="144"/>
        <end position="194"/>
    </location>
</feature>
<organism evidence="3 4">
    <name type="scientific">Nitratiruptor tergarcus DSM 16512</name>
    <dbReference type="NCBI Taxonomy" id="1069081"/>
    <lineage>
        <taxon>Bacteria</taxon>
        <taxon>Pseudomonadati</taxon>
        <taxon>Campylobacterota</taxon>
        <taxon>Epsilonproteobacteria</taxon>
        <taxon>Nautiliales</taxon>
        <taxon>Nitratiruptoraceae</taxon>
        <taxon>Nitratiruptor</taxon>
    </lineage>
</organism>
<accession>A0A1W1WSX8</accession>
<sequence length="273" mass="31521">MPLAKRYNRKLVKNTKTIGFLLYLFVIPPLIAIVAAVVMVDMKKFILNLLSFLLFFAALYLSKRGFAQEFAYNQATFAQAPKVPYKLLGALSLAVAVFYTSFVISNRTFLHSLFLALIAFAGYVLWYGLDPREDKIPDTKDVGYKVALQTINEAKEQLAAIEEQTAKIKNEDLRKRVNATIKKARKIIAEVEKKPYFVRELRKFLVVYINGLFEVTESYIKVQESLTQEKKQELYQLLEDVQKRFDKELRKIEKKGATELDIKMDTLNLQINE</sequence>
<evidence type="ECO:0000256" key="2">
    <source>
        <dbReference type="SAM" id="Phobius"/>
    </source>
</evidence>
<evidence type="ECO:0000256" key="1">
    <source>
        <dbReference type="SAM" id="Coils"/>
    </source>
</evidence>
<dbReference type="OrthoDB" id="6195606at2"/>
<reference evidence="4" key="1">
    <citation type="submission" date="2017-04" db="EMBL/GenBank/DDBJ databases">
        <authorList>
            <person name="Varghese N."/>
            <person name="Submissions S."/>
        </authorList>
    </citation>
    <scope>NUCLEOTIDE SEQUENCE [LARGE SCALE GENOMIC DNA]</scope>
    <source>
        <strain evidence="4">DSM 16512</strain>
    </source>
</reference>
<keyword evidence="2" id="KW-1133">Transmembrane helix</keyword>
<dbReference type="AlphaFoldDB" id="A0A1W1WSX8"/>